<feature type="region of interest" description="Disordered" evidence="10">
    <location>
        <begin position="46"/>
        <end position="97"/>
    </location>
</feature>
<keyword evidence="7 9" id="KW-0811">Translocation</keyword>
<comment type="function">
    <text evidence="9">Part of the twin-arginine translocation (Tat) system that transports large folded proteins containing a characteristic twin-arginine motif in their signal peptide across membranes. TatA could form the protein-conducting channel of the Tat system.</text>
</comment>
<evidence type="ECO:0000256" key="4">
    <source>
        <dbReference type="ARBA" id="ARBA00022692"/>
    </source>
</evidence>
<keyword evidence="5 9" id="KW-0653">Protein transport</keyword>
<dbReference type="NCBIfam" id="NF001854">
    <property type="entry name" value="PRK00575.1"/>
    <property type="match status" value="1"/>
</dbReference>
<comment type="subunit">
    <text evidence="9">The Tat system comprises two distinct complexes: a TatABC complex, containing multiple copies of TatA, TatB and TatC subunits, and a separate TatA complex, containing only TatA subunits. Substrates initially bind to the TatABC complex, which probably triggers association of the separate TatA complex to form the active translocon.</text>
</comment>
<organism evidence="11 12">
    <name type="scientific">Streptomyces gibsoniae</name>
    <dbReference type="NCBI Taxonomy" id="3075529"/>
    <lineage>
        <taxon>Bacteria</taxon>
        <taxon>Bacillati</taxon>
        <taxon>Actinomycetota</taxon>
        <taxon>Actinomycetes</taxon>
        <taxon>Kitasatosporales</taxon>
        <taxon>Streptomycetaceae</taxon>
        <taxon>Streptomyces</taxon>
    </lineage>
</organism>
<accession>A0ABU2U6A5</accession>
<comment type="caution">
    <text evidence="11">The sequence shown here is derived from an EMBL/GenBank/DDBJ whole genome shotgun (WGS) entry which is preliminary data.</text>
</comment>
<dbReference type="EMBL" id="JAVREY010000076">
    <property type="protein sequence ID" value="MDT0468507.1"/>
    <property type="molecule type" value="Genomic_DNA"/>
</dbReference>
<dbReference type="InterPro" id="IPR006312">
    <property type="entry name" value="TatA/E"/>
</dbReference>
<comment type="similarity">
    <text evidence="9">Belongs to the TatA/E family.</text>
</comment>
<protein>
    <recommendedName>
        <fullName evidence="9">Sec-independent protein translocase protein TatA</fullName>
    </recommendedName>
</protein>
<dbReference type="Pfam" id="PF02416">
    <property type="entry name" value="TatA_B_E"/>
    <property type="match status" value="1"/>
</dbReference>
<evidence type="ECO:0000313" key="12">
    <source>
        <dbReference type="Proteomes" id="UP001183809"/>
    </source>
</evidence>
<dbReference type="Gene3D" id="1.20.5.3310">
    <property type="match status" value="1"/>
</dbReference>
<dbReference type="InterPro" id="IPR003369">
    <property type="entry name" value="TatA/B/E"/>
</dbReference>
<keyword evidence="6 9" id="KW-1133">Transmembrane helix</keyword>
<evidence type="ECO:0000256" key="1">
    <source>
        <dbReference type="ARBA" id="ARBA00004162"/>
    </source>
</evidence>
<keyword evidence="12" id="KW-1185">Reference proteome</keyword>
<dbReference type="PANTHER" id="PTHR42982">
    <property type="entry name" value="SEC-INDEPENDENT PROTEIN TRANSLOCASE PROTEIN TATA"/>
    <property type="match status" value="1"/>
</dbReference>
<evidence type="ECO:0000256" key="2">
    <source>
        <dbReference type="ARBA" id="ARBA00022448"/>
    </source>
</evidence>
<dbReference type="PANTHER" id="PTHR42982:SF8">
    <property type="entry name" value="SEC-INDEPENDENT PROTEIN TRANSLOCASE PROTEIN TATA"/>
    <property type="match status" value="1"/>
</dbReference>
<gene>
    <name evidence="9 11" type="primary">tatA</name>
    <name evidence="11" type="ORF">RM764_36925</name>
</gene>
<evidence type="ECO:0000256" key="3">
    <source>
        <dbReference type="ARBA" id="ARBA00022475"/>
    </source>
</evidence>
<evidence type="ECO:0000313" key="11">
    <source>
        <dbReference type="EMBL" id="MDT0468507.1"/>
    </source>
</evidence>
<keyword evidence="8 9" id="KW-0472">Membrane</keyword>
<evidence type="ECO:0000256" key="10">
    <source>
        <dbReference type="SAM" id="MobiDB-lite"/>
    </source>
</evidence>
<keyword evidence="3 9" id="KW-1003">Cell membrane</keyword>
<dbReference type="Proteomes" id="UP001183809">
    <property type="component" value="Unassembled WGS sequence"/>
</dbReference>
<comment type="subcellular location">
    <subcellularLocation>
        <location evidence="1 9">Cell membrane</location>
        <topology evidence="1 9">Single-pass membrane protein</topology>
    </subcellularLocation>
</comment>
<evidence type="ECO:0000256" key="8">
    <source>
        <dbReference type="ARBA" id="ARBA00023136"/>
    </source>
</evidence>
<sequence length="97" mass="10384">MPRNGLEPWQLLIVAIVIILLFGTKELPGPARALCRSMRILKSEAKAMKDAGTPRPTTASVEDATPASTEPADRLLRAVPSDDTTAQPIVKDAGHAR</sequence>
<keyword evidence="2 9" id="KW-0813">Transport</keyword>
<evidence type="ECO:0000256" key="6">
    <source>
        <dbReference type="ARBA" id="ARBA00022989"/>
    </source>
</evidence>
<proteinExistence type="inferred from homology"/>
<name>A0ABU2U6A5_9ACTN</name>
<evidence type="ECO:0000256" key="7">
    <source>
        <dbReference type="ARBA" id="ARBA00023010"/>
    </source>
</evidence>
<evidence type="ECO:0000256" key="5">
    <source>
        <dbReference type="ARBA" id="ARBA00022927"/>
    </source>
</evidence>
<keyword evidence="4 9" id="KW-0812">Transmembrane</keyword>
<dbReference type="HAMAP" id="MF_00236">
    <property type="entry name" value="TatA_E"/>
    <property type="match status" value="1"/>
</dbReference>
<reference evidence="12" key="1">
    <citation type="submission" date="2023-07" db="EMBL/GenBank/DDBJ databases">
        <title>30 novel species of actinomycetes from the DSMZ collection.</title>
        <authorList>
            <person name="Nouioui I."/>
        </authorList>
    </citation>
    <scope>NUCLEOTIDE SEQUENCE [LARGE SCALE GENOMIC DNA]</scope>
    <source>
        <strain evidence="12">DSM 41699</strain>
    </source>
</reference>
<dbReference type="RefSeq" id="WP_311699978.1">
    <property type="nucleotide sequence ID" value="NZ_JAVREY010000076.1"/>
</dbReference>
<evidence type="ECO:0000256" key="9">
    <source>
        <dbReference type="HAMAP-Rule" id="MF_00236"/>
    </source>
</evidence>